<dbReference type="PROSITE" id="PS50089">
    <property type="entry name" value="ZF_RING_2"/>
    <property type="match status" value="1"/>
</dbReference>
<feature type="domain" description="RING-type" evidence="6">
    <location>
        <begin position="41"/>
        <end position="85"/>
    </location>
</feature>
<organism evidence="7 8">
    <name type="scientific">Carnegiea gigantea</name>
    <dbReference type="NCBI Taxonomy" id="171969"/>
    <lineage>
        <taxon>Eukaryota</taxon>
        <taxon>Viridiplantae</taxon>
        <taxon>Streptophyta</taxon>
        <taxon>Embryophyta</taxon>
        <taxon>Tracheophyta</taxon>
        <taxon>Spermatophyta</taxon>
        <taxon>Magnoliopsida</taxon>
        <taxon>eudicotyledons</taxon>
        <taxon>Gunneridae</taxon>
        <taxon>Pentapetalae</taxon>
        <taxon>Caryophyllales</taxon>
        <taxon>Cactineae</taxon>
        <taxon>Cactaceae</taxon>
        <taxon>Cactoideae</taxon>
        <taxon>Echinocereeae</taxon>
        <taxon>Carnegiea</taxon>
    </lineage>
</organism>
<dbReference type="OrthoDB" id="1143133at2759"/>
<evidence type="ECO:0000256" key="4">
    <source>
        <dbReference type="PROSITE-ProRule" id="PRU00175"/>
    </source>
</evidence>
<protein>
    <recommendedName>
        <fullName evidence="6">RING-type domain-containing protein</fullName>
    </recommendedName>
</protein>
<evidence type="ECO:0000256" key="1">
    <source>
        <dbReference type="ARBA" id="ARBA00022723"/>
    </source>
</evidence>
<dbReference type="InterPro" id="IPR052788">
    <property type="entry name" value="RING-type_E3_ligase_ATL"/>
</dbReference>
<dbReference type="Pfam" id="PF13639">
    <property type="entry name" value="zf-RING_2"/>
    <property type="match status" value="1"/>
</dbReference>
<dbReference type="SUPFAM" id="SSF57850">
    <property type="entry name" value="RING/U-box"/>
    <property type="match status" value="1"/>
</dbReference>
<dbReference type="PANTHER" id="PTHR45798">
    <property type="entry name" value="RING-H2 FINGER PROTEIN ATL61-RELATED-RELATED"/>
    <property type="match status" value="1"/>
</dbReference>
<keyword evidence="2 4" id="KW-0863">Zinc-finger</keyword>
<evidence type="ECO:0000256" key="5">
    <source>
        <dbReference type="SAM" id="MobiDB-lite"/>
    </source>
</evidence>
<dbReference type="GO" id="GO:0008270">
    <property type="term" value="F:zinc ion binding"/>
    <property type="evidence" value="ECO:0007669"/>
    <property type="project" value="UniProtKB-KW"/>
</dbReference>
<keyword evidence="8" id="KW-1185">Reference proteome</keyword>
<feature type="compositionally biased region" description="Low complexity" evidence="5">
    <location>
        <begin position="163"/>
        <end position="194"/>
    </location>
</feature>
<dbReference type="AlphaFoldDB" id="A0A9Q1JG81"/>
<name>A0A9Q1JG81_9CARY</name>
<dbReference type="InterPro" id="IPR013083">
    <property type="entry name" value="Znf_RING/FYVE/PHD"/>
</dbReference>
<evidence type="ECO:0000256" key="3">
    <source>
        <dbReference type="ARBA" id="ARBA00022833"/>
    </source>
</evidence>
<evidence type="ECO:0000313" key="7">
    <source>
        <dbReference type="EMBL" id="KAJ8423437.1"/>
    </source>
</evidence>
<evidence type="ECO:0000256" key="2">
    <source>
        <dbReference type="ARBA" id="ARBA00022771"/>
    </source>
</evidence>
<comment type="caution">
    <text evidence="7">The sequence shown here is derived from an EMBL/GenBank/DDBJ whole genome shotgun (WGS) entry which is preliminary data.</text>
</comment>
<accession>A0A9Q1JG81</accession>
<evidence type="ECO:0000259" key="6">
    <source>
        <dbReference type="PROSITE" id="PS50089"/>
    </source>
</evidence>
<sequence length="484" mass="53817">MYPVRVPPPRLTAELHYDMEAAVAVVDGEKLSEITNNCTECVICLDGIGADEEGEIRVLLCGHRFHAACIDEWLIKYRSVCPTCRRPACGTIGILLEQCMLYGSPSAPLTPDEVAHSSSWSARVSPSFLAGLLLFQILSPLIHPQYYFQIIHTRMVELQPISTGTQSNSTTSSSNNSISSSSSCSSPTQPSPISLLPPPNFRIMRPPLLLHHLYSPSPLNPPPPYPLNHPHPHPHPHQAVYIQFPQQPYLVHPYFDHFCYYTNPLPPDYLPPHHHQPHADQYHFYPQPRTPPAGGPQHCVAVAYSSGGDGGGCDGGAEEVVDPALDHHYGGDRRRVAKWGRRVSSRFTSSGPRNFHGGQSNFGRCRVKKTWKPKEASSNSVASPSPATPMNCTTLMIKNIPNHISRRTLINLLESHCGDQNEIAEQQTHPCRSEFDFLYLPFDFKGKRDARSISRFQCSNVTQKSIYRCCSSRLAMDGTAVFPK</sequence>
<dbReference type="Proteomes" id="UP001153076">
    <property type="component" value="Unassembled WGS sequence"/>
</dbReference>
<dbReference type="InterPro" id="IPR001841">
    <property type="entry name" value="Znf_RING"/>
</dbReference>
<dbReference type="Gene3D" id="3.30.40.10">
    <property type="entry name" value="Zinc/RING finger domain, C3HC4 (zinc finger)"/>
    <property type="match status" value="1"/>
</dbReference>
<dbReference type="EMBL" id="JAKOGI010001962">
    <property type="protein sequence ID" value="KAJ8423437.1"/>
    <property type="molecule type" value="Genomic_DNA"/>
</dbReference>
<reference evidence="7" key="1">
    <citation type="submission" date="2022-04" db="EMBL/GenBank/DDBJ databases">
        <title>Carnegiea gigantea Genome sequencing and assembly v2.</title>
        <authorList>
            <person name="Copetti D."/>
            <person name="Sanderson M.J."/>
            <person name="Burquez A."/>
            <person name="Wojciechowski M.F."/>
        </authorList>
    </citation>
    <scope>NUCLEOTIDE SEQUENCE</scope>
    <source>
        <strain evidence="7">SGP5-SGP5p</strain>
        <tissue evidence="7">Aerial part</tissue>
    </source>
</reference>
<proteinExistence type="predicted"/>
<dbReference type="SMART" id="SM00184">
    <property type="entry name" value="RING"/>
    <property type="match status" value="1"/>
</dbReference>
<gene>
    <name evidence="7" type="ORF">Cgig2_015581</name>
</gene>
<feature type="region of interest" description="Disordered" evidence="5">
    <location>
        <begin position="163"/>
        <end position="197"/>
    </location>
</feature>
<keyword evidence="1" id="KW-0479">Metal-binding</keyword>
<dbReference type="PANTHER" id="PTHR45798:SF97">
    <property type="entry name" value="ALCOHOL-SENSITIVE RING FINGER PROTEIN 1"/>
    <property type="match status" value="1"/>
</dbReference>
<evidence type="ECO:0000313" key="8">
    <source>
        <dbReference type="Proteomes" id="UP001153076"/>
    </source>
</evidence>
<keyword evidence="3" id="KW-0862">Zinc</keyword>